<organism evidence="1 2">
    <name type="scientific">Streptomyces levis</name>
    <dbReference type="NCBI Taxonomy" id="285566"/>
    <lineage>
        <taxon>Bacteria</taxon>
        <taxon>Bacillati</taxon>
        <taxon>Actinomycetota</taxon>
        <taxon>Actinomycetes</taxon>
        <taxon>Kitasatosporales</taxon>
        <taxon>Streptomycetaceae</taxon>
        <taxon>Streptomyces</taxon>
    </lineage>
</organism>
<evidence type="ECO:0000313" key="2">
    <source>
        <dbReference type="Proteomes" id="UP001501095"/>
    </source>
</evidence>
<dbReference type="Proteomes" id="UP001501095">
    <property type="component" value="Unassembled WGS sequence"/>
</dbReference>
<name>A0ABP6AJK4_9ACTN</name>
<proteinExistence type="predicted"/>
<dbReference type="SUPFAM" id="SSF48403">
    <property type="entry name" value="Ankyrin repeat"/>
    <property type="match status" value="1"/>
</dbReference>
<evidence type="ECO:0008006" key="3">
    <source>
        <dbReference type="Google" id="ProtNLM"/>
    </source>
</evidence>
<protein>
    <recommendedName>
        <fullName evidence="3">Ankyrin repeat domain-containing protein</fullName>
    </recommendedName>
</protein>
<dbReference type="RefSeq" id="WP_344533562.1">
    <property type="nucleotide sequence ID" value="NZ_BAAATM010000002.1"/>
</dbReference>
<accession>A0ABP6AJK4</accession>
<gene>
    <name evidence="1" type="ORF">GCM10010423_05970</name>
</gene>
<dbReference type="InterPro" id="IPR002110">
    <property type="entry name" value="Ankyrin_rpt"/>
</dbReference>
<dbReference type="EMBL" id="BAAATM010000002">
    <property type="protein sequence ID" value="GAA2517136.1"/>
    <property type="molecule type" value="Genomic_DNA"/>
</dbReference>
<keyword evidence="2" id="KW-1185">Reference proteome</keyword>
<comment type="caution">
    <text evidence="1">The sequence shown here is derived from an EMBL/GenBank/DDBJ whole genome shotgun (WGS) entry which is preliminary data.</text>
</comment>
<dbReference type="InterPro" id="IPR036770">
    <property type="entry name" value="Ankyrin_rpt-contain_sf"/>
</dbReference>
<evidence type="ECO:0000313" key="1">
    <source>
        <dbReference type="EMBL" id="GAA2517136.1"/>
    </source>
</evidence>
<dbReference type="Pfam" id="PF13637">
    <property type="entry name" value="Ank_4"/>
    <property type="match status" value="1"/>
</dbReference>
<dbReference type="Gene3D" id="1.25.40.20">
    <property type="entry name" value="Ankyrin repeat-containing domain"/>
    <property type="match status" value="1"/>
</dbReference>
<reference evidence="2" key="1">
    <citation type="journal article" date="2019" name="Int. J. Syst. Evol. Microbiol.">
        <title>The Global Catalogue of Microorganisms (GCM) 10K type strain sequencing project: providing services to taxonomists for standard genome sequencing and annotation.</title>
        <authorList>
            <consortium name="The Broad Institute Genomics Platform"/>
            <consortium name="The Broad Institute Genome Sequencing Center for Infectious Disease"/>
            <person name="Wu L."/>
            <person name="Ma J."/>
        </authorList>
    </citation>
    <scope>NUCLEOTIDE SEQUENCE [LARGE SCALE GENOMIC DNA]</scope>
    <source>
        <strain evidence="2">JCM 6924</strain>
    </source>
</reference>
<sequence length="62" mass="6380">MASGEPPSPADVTSAFRGACHGGHLSTAQYLHAHGADPHWRGYDGLTPLDVARGQGAGDVVR</sequence>